<sequence length="260" mass="29831">MKLIILILFSFLSMSNAYAELTAFQIMKKNDAQLKVQDEQVSVRMRLINKQNDVRERTILISTKTDNNELQSSLIKFKSPKNVAGTGLLTVENLNNDDDQWLYLPALKRSRRISAANQSDSFMGTDFSYEDLSTENLEEYSYSLLGEEIINGTKHYKIEAIANNEETLNESGYSRRLLWIESTNYILAKAFYFNKAGQHVKTLIAENIRPVSGTDVSRSHKVTMKNLKTGHQTQLTYEDYLINKGLSSNQFSMRSLERGW</sequence>
<organism evidence="3 4">
    <name type="scientific">Bermanella marisrubri</name>
    <dbReference type="NCBI Taxonomy" id="207949"/>
    <lineage>
        <taxon>Bacteria</taxon>
        <taxon>Pseudomonadati</taxon>
        <taxon>Pseudomonadota</taxon>
        <taxon>Gammaproteobacteria</taxon>
        <taxon>Oceanospirillales</taxon>
        <taxon>Oceanospirillaceae</taxon>
        <taxon>Bermanella</taxon>
    </lineage>
</organism>
<comment type="caution">
    <text evidence="3">The sequence shown here is derived from an EMBL/GenBank/DDBJ whole genome shotgun (WGS) entry which is preliminary data.</text>
</comment>
<feature type="signal peptide" evidence="1">
    <location>
        <begin position="1"/>
        <end position="19"/>
    </location>
</feature>
<dbReference type="Gene3D" id="2.50.20.10">
    <property type="entry name" value="Lipoprotein localisation LolA/LolB/LppX"/>
    <property type="match status" value="1"/>
</dbReference>
<dbReference type="AlphaFoldDB" id="Q1MY56"/>
<keyword evidence="4" id="KW-1185">Reference proteome</keyword>
<gene>
    <name evidence="3" type="ORF">RED65_12675</name>
</gene>
<accession>Q1MY56</accession>
<proteinExistence type="predicted"/>
<protein>
    <recommendedName>
        <fullName evidence="2">Uncharacterized protein TP-0789 domain-containing protein</fullName>
    </recommendedName>
</protein>
<dbReference type="Proteomes" id="UP000004263">
    <property type="component" value="Unassembled WGS sequence"/>
</dbReference>
<dbReference type="Pfam" id="PF17131">
    <property type="entry name" value="LolA_like"/>
    <property type="match status" value="1"/>
</dbReference>
<feature type="domain" description="Uncharacterized protein TP-0789" evidence="2">
    <location>
        <begin position="71"/>
        <end position="258"/>
    </location>
</feature>
<dbReference type="InterPro" id="IPR033399">
    <property type="entry name" value="TP_0789-like"/>
</dbReference>
<dbReference type="STRING" id="207949.RED65_12675"/>
<dbReference type="RefSeq" id="WP_007018640.1">
    <property type="nucleotide sequence ID" value="NZ_CH724117.1"/>
</dbReference>
<dbReference type="HOGENOM" id="CLU_074356_1_1_6"/>
<dbReference type="CDD" id="cd16329">
    <property type="entry name" value="LolA_like"/>
    <property type="match status" value="1"/>
</dbReference>
<keyword evidence="1" id="KW-0732">Signal</keyword>
<dbReference type="EMBL" id="AAQH01000029">
    <property type="protein sequence ID" value="EAT10904.1"/>
    <property type="molecule type" value="Genomic_DNA"/>
</dbReference>
<name>Q1MY56_9GAMM</name>
<evidence type="ECO:0000256" key="1">
    <source>
        <dbReference type="SAM" id="SignalP"/>
    </source>
</evidence>
<evidence type="ECO:0000259" key="2">
    <source>
        <dbReference type="Pfam" id="PF17131"/>
    </source>
</evidence>
<evidence type="ECO:0000313" key="3">
    <source>
        <dbReference type="EMBL" id="EAT10904.1"/>
    </source>
</evidence>
<reference evidence="3 4" key="1">
    <citation type="submission" date="2006-03" db="EMBL/GenBank/DDBJ databases">
        <authorList>
            <person name="Pinhassi J."/>
            <person name="Pedros-Alio C."/>
            <person name="Ferriera S."/>
            <person name="Johnson J."/>
            <person name="Kravitz S."/>
            <person name="Halpern A."/>
            <person name="Remington K."/>
            <person name="Beeson K."/>
            <person name="Tran B."/>
            <person name="Rogers Y.-H."/>
            <person name="Friedman R."/>
            <person name="Venter J.C."/>
        </authorList>
    </citation>
    <scope>NUCLEOTIDE SEQUENCE [LARGE SCALE GENOMIC DNA]</scope>
    <source>
        <strain evidence="3 4">RED65</strain>
    </source>
</reference>
<feature type="chain" id="PRO_5004194616" description="Uncharacterized protein TP-0789 domain-containing protein" evidence="1">
    <location>
        <begin position="20"/>
        <end position="260"/>
    </location>
</feature>
<evidence type="ECO:0000313" key="4">
    <source>
        <dbReference type="Proteomes" id="UP000004263"/>
    </source>
</evidence>
<dbReference type="OrthoDB" id="9803781at2"/>